<dbReference type="SUPFAM" id="SSF52540">
    <property type="entry name" value="P-loop containing nucleoside triphosphate hydrolases"/>
    <property type="match status" value="1"/>
</dbReference>
<proteinExistence type="predicted"/>
<dbReference type="Gene3D" id="3.40.50.300">
    <property type="entry name" value="P-loop containing nucleotide triphosphate hydrolases"/>
    <property type="match status" value="1"/>
</dbReference>
<evidence type="ECO:0000256" key="2">
    <source>
        <dbReference type="ARBA" id="ARBA00022741"/>
    </source>
</evidence>
<dbReference type="EMBL" id="FP929056">
    <property type="protein sequence ID" value="CBL28464.1"/>
    <property type="molecule type" value="Genomic_DNA"/>
</dbReference>
<keyword evidence="6" id="KW-1185">Reference proteome</keyword>
<evidence type="ECO:0000256" key="3">
    <source>
        <dbReference type="ARBA" id="ARBA00022840"/>
    </source>
</evidence>
<organism evidence="5 6">
    <name type="scientific">Fretibacterium fastidiosum</name>
    <dbReference type="NCBI Taxonomy" id="651822"/>
    <lineage>
        <taxon>Bacteria</taxon>
        <taxon>Thermotogati</taxon>
        <taxon>Synergistota</taxon>
        <taxon>Synergistia</taxon>
        <taxon>Synergistales</taxon>
        <taxon>Aminobacteriaceae</taxon>
        <taxon>Fretibacterium</taxon>
    </lineage>
</organism>
<dbReference type="PROSITE" id="PS50893">
    <property type="entry name" value="ABC_TRANSPORTER_2"/>
    <property type="match status" value="1"/>
</dbReference>
<dbReference type="PROSITE" id="PS00211">
    <property type="entry name" value="ABC_TRANSPORTER_1"/>
    <property type="match status" value="1"/>
</dbReference>
<keyword evidence="3" id="KW-0067">ATP-binding</keyword>
<dbReference type="KEGG" id="sbr:SY1_13810"/>
<keyword evidence="1" id="KW-0813">Transport</keyword>
<feature type="domain" description="ABC transporter" evidence="4">
    <location>
        <begin position="4"/>
        <end position="200"/>
    </location>
</feature>
<dbReference type="Proteomes" id="UP000008957">
    <property type="component" value="Chromosome"/>
</dbReference>
<reference evidence="6" key="1">
    <citation type="submission" date="2010-03" db="EMBL/GenBank/DDBJ databases">
        <title>The genome sequence of Synergistetes sp. SGP1.</title>
        <authorList>
            <consortium name="metaHIT consortium -- http://www.metahit.eu/"/>
            <person name="Pajon A."/>
            <person name="Turner K."/>
            <person name="Parkhill J."/>
            <person name="Wade W."/>
            <person name="Vartoukian S."/>
        </authorList>
    </citation>
    <scope>NUCLEOTIDE SEQUENCE [LARGE SCALE GENOMIC DNA]</scope>
    <source>
        <strain evidence="6">SGP1</strain>
    </source>
</reference>
<dbReference type="AlphaFoldDB" id="A0AB94IXR4"/>
<evidence type="ECO:0000259" key="4">
    <source>
        <dbReference type="PROSITE" id="PS50893"/>
    </source>
</evidence>
<gene>
    <name evidence="5" type="ORF">SY1_13810</name>
</gene>
<dbReference type="InterPro" id="IPR050166">
    <property type="entry name" value="ABC_transporter_ATP-bind"/>
</dbReference>
<dbReference type="InterPro" id="IPR003593">
    <property type="entry name" value="AAA+_ATPase"/>
</dbReference>
<evidence type="ECO:0000313" key="6">
    <source>
        <dbReference type="Proteomes" id="UP000008957"/>
    </source>
</evidence>
<reference evidence="5 6" key="2">
    <citation type="submission" date="2010-03" db="EMBL/GenBank/DDBJ databases">
        <authorList>
            <person name="Pajon A."/>
        </authorList>
    </citation>
    <scope>NUCLEOTIDE SEQUENCE [LARGE SCALE GENOMIC DNA]</scope>
    <source>
        <strain evidence="5 6">SGP1</strain>
    </source>
</reference>
<dbReference type="PANTHER" id="PTHR42788">
    <property type="entry name" value="TAURINE IMPORT ATP-BINDING PROTEIN-RELATED"/>
    <property type="match status" value="1"/>
</dbReference>
<protein>
    <submittedName>
        <fullName evidence="5">ABC-type nitrate/sulfonate/bicarbonate transport system, ATPase component</fullName>
    </submittedName>
</protein>
<evidence type="ECO:0000256" key="1">
    <source>
        <dbReference type="ARBA" id="ARBA00022448"/>
    </source>
</evidence>
<name>A0AB94IXR4_9BACT</name>
<keyword evidence="2" id="KW-0547">Nucleotide-binding</keyword>
<dbReference type="SMART" id="SM00382">
    <property type="entry name" value="AAA"/>
    <property type="match status" value="1"/>
</dbReference>
<dbReference type="InterPro" id="IPR027417">
    <property type="entry name" value="P-loop_NTPase"/>
</dbReference>
<dbReference type="Pfam" id="PF00005">
    <property type="entry name" value="ABC_tran"/>
    <property type="match status" value="1"/>
</dbReference>
<dbReference type="RefSeq" id="WP_015556611.1">
    <property type="nucleotide sequence ID" value="NZ_OZ209244.1"/>
</dbReference>
<dbReference type="GO" id="GO:0005524">
    <property type="term" value="F:ATP binding"/>
    <property type="evidence" value="ECO:0007669"/>
    <property type="project" value="UniProtKB-KW"/>
</dbReference>
<evidence type="ECO:0000313" key="5">
    <source>
        <dbReference type="EMBL" id="CBL28464.1"/>
    </source>
</evidence>
<dbReference type="PANTHER" id="PTHR42788:SF19">
    <property type="entry name" value="ALIPHATIC SULFONATES IMPORT ATP-BINDING PROTEIN SSUB 2"/>
    <property type="match status" value="1"/>
</dbReference>
<dbReference type="InterPro" id="IPR017871">
    <property type="entry name" value="ABC_transporter-like_CS"/>
</dbReference>
<sequence length="200" mass="21295">MRDVEVRGLSKSFGGRVLFRRLNLTFRAGEITVLAGENGVGKTTLLRMMLGLERPDSGEISGLPDARSALFQEDRLLPDLSAARNVALGCRRPPPREDVLRALDAVGLRESADVPARELSGGMARRAALVRALMAPGELVLLDEPFSGLDWVNLHRAAAFIRAARAGRTLIAVVHGVDAEAALGGRLLRLEPSGAAEGTG</sequence>
<dbReference type="GO" id="GO:0016887">
    <property type="term" value="F:ATP hydrolysis activity"/>
    <property type="evidence" value="ECO:0007669"/>
    <property type="project" value="InterPro"/>
</dbReference>
<dbReference type="InterPro" id="IPR003439">
    <property type="entry name" value="ABC_transporter-like_ATP-bd"/>
</dbReference>
<accession>A0AB94IXR4</accession>